<proteinExistence type="predicted"/>
<feature type="chain" id="PRO_5025677241" evidence="1">
    <location>
        <begin position="19"/>
        <end position="482"/>
    </location>
</feature>
<dbReference type="OrthoDB" id="3759935at2759"/>
<evidence type="ECO:0000313" key="3">
    <source>
        <dbReference type="Proteomes" id="UP000799302"/>
    </source>
</evidence>
<keyword evidence="3" id="KW-1185">Reference proteome</keyword>
<keyword evidence="1" id="KW-0732">Signal</keyword>
<organism evidence="2 3">
    <name type="scientific">Microthyrium microscopicum</name>
    <dbReference type="NCBI Taxonomy" id="703497"/>
    <lineage>
        <taxon>Eukaryota</taxon>
        <taxon>Fungi</taxon>
        <taxon>Dikarya</taxon>
        <taxon>Ascomycota</taxon>
        <taxon>Pezizomycotina</taxon>
        <taxon>Dothideomycetes</taxon>
        <taxon>Dothideomycetes incertae sedis</taxon>
        <taxon>Microthyriales</taxon>
        <taxon>Microthyriaceae</taxon>
        <taxon>Microthyrium</taxon>
    </lineage>
</organism>
<evidence type="ECO:0000256" key="1">
    <source>
        <dbReference type="SAM" id="SignalP"/>
    </source>
</evidence>
<accession>A0A6A6U9S7</accession>
<dbReference type="AlphaFoldDB" id="A0A6A6U9S7"/>
<protein>
    <submittedName>
        <fullName evidence="2">Uncharacterized protein</fullName>
    </submittedName>
</protein>
<sequence length="482" mass="50460">MVQLLLMALVAFPVATLAADPDPRLICPPTLSETDPASWQKSGAQDFLDNFLKGLGDTDNWIQQLDSQTSFGGGFSSTLDCREIVTSGCDNPTVDCTNFTPPPVFWIRLAAFKIHDFYAQAHSALVDSTLLNILAISSIVNDFMIAPPDTTGKGDLISNILKQVSPIFSIADKLLKLTGGQFGDQFGLVGAAVSLAGAVVTANDPTMGMPANTVNDLTSILNAQLSNVFNTTATNLATSLFQIMGGIVKDGASVDILPVLDMAIAMGNAGPVNASLSPISNIFRTGTFLRDPFDGASLNSGLTDGFNQVNQQLVGAVLSAQGIVVYQNTALTDANVCGSIAGSKFLDNTCFTFEVVNIPGQKNPSSPLSMDIVNKLASHSVDQETVFRNAQACNNNLAPIEPGIAVLGFNGDLPPCAFGLIFVSQPTDICGGPNGPFGGPSGFPASLNFDQCNNAPPLSERTFTEAGGFATPVPDVKRAMLK</sequence>
<dbReference type="Proteomes" id="UP000799302">
    <property type="component" value="Unassembled WGS sequence"/>
</dbReference>
<feature type="signal peptide" evidence="1">
    <location>
        <begin position="1"/>
        <end position="18"/>
    </location>
</feature>
<evidence type="ECO:0000313" key="2">
    <source>
        <dbReference type="EMBL" id="KAF2668197.1"/>
    </source>
</evidence>
<reference evidence="2" key="1">
    <citation type="journal article" date="2020" name="Stud. Mycol.">
        <title>101 Dothideomycetes genomes: a test case for predicting lifestyles and emergence of pathogens.</title>
        <authorList>
            <person name="Haridas S."/>
            <person name="Albert R."/>
            <person name="Binder M."/>
            <person name="Bloem J."/>
            <person name="Labutti K."/>
            <person name="Salamov A."/>
            <person name="Andreopoulos B."/>
            <person name="Baker S."/>
            <person name="Barry K."/>
            <person name="Bills G."/>
            <person name="Bluhm B."/>
            <person name="Cannon C."/>
            <person name="Castanera R."/>
            <person name="Culley D."/>
            <person name="Daum C."/>
            <person name="Ezra D."/>
            <person name="Gonzalez J."/>
            <person name="Henrissat B."/>
            <person name="Kuo A."/>
            <person name="Liang C."/>
            <person name="Lipzen A."/>
            <person name="Lutzoni F."/>
            <person name="Magnuson J."/>
            <person name="Mondo S."/>
            <person name="Nolan M."/>
            <person name="Ohm R."/>
            <person name="Pangilinan J."/>
            <person name="Park H.-J."/>
            <person name="Ramirez L."/>
            <person name="Alfaro M."/>
            <person name="Sun H."/>
            <person name="Tritt A."/>
            <person name="Yoshinaga Y."/>
            <person name="Zwiers L.-H."/>
            <person name="Turgeon B."/>
            <person name="Goodwin S."/>
            <person name="Spatafora J."/>
            <person name="Crous P."/>
            <person name="Grigoriev I."/>
        </authorList>
    </citation>
    <scope>NUCLEOTIDE SEQUENCE</scope>
    <source>
        <strain evidence="2">CBS 115976</strain>
    </source>
</reference>
<gene>
    <name evidence="2" type="ORF">BT63DRAFT_471374</name>
</gene>
<name>A0A6A6U9S7_9PEZI</name>
<dbReference type="EMBL" id="MU004236">
    <property type="protein sequence ID" value="KAF2668197.1"/>
    <property type="molecule type" value="Genomic_DNA"/>
</dbReference>